<dbReference type="RefSeq" id="XP_009013291.1">
    <property type="nucleotide sequence ID" value="XM_009015043.1"/>
</dbReference>
<reference evidence="9" key="1">
    <citation type="submission" date="2012-12" db="EMBL/GenBank/DDBJ databases">
        <authorList>
            <person name="Hellsten U."/>
            <person name="Grimwood J."/>
            <person name="Chapman J.A."/>
            <person name="Shapiro H."/>
            <person name="Aerts A."/>
            <person name="Otillar R.P."/>
            <person name="Terry A.Y."/>
            <person name="Boore J.L."/>
            <person name="Simakov O."/>
            <person name="Marletaz F."/>
            <person name="Cho S.-J."/>
            <person name="Edsinger-Gonzales E."/>
            <person name="Havlak P."/>
            <person name="Kuo D.-H."/>
            <person name="Larsson T."/>
            <person name="Lv J."/>
            <person name="Arendt D."/>
            <person name="Savage R."/>
            <person name="Osoegawa K."/>
            <person name="de Jong P."/>
            <person name="Lindberg D.R."/>
            <person name="Seaver E.C."/>
            <person name="Weisblat D.A."/>
            <person name="Putnam N.H."/>
            <person name="Grigoriev I.V."/>
            <person name="Rokhsar D.S."/>
        </authorList>
    </citation>
    <scope>NUCLEOTIDE SEQUENCE</scope>
</reference>
<dbReference type="eggNOG" id="KOG2758">
    <property type="taxonomic scope" value="Eukaryota"/>
</dbReference>
<evidence type="ECO:0000256" key="4">
    <source>
        <dbReference type="HAMAP-Rule" id="MF_03004"/>
    </source>
</evidence>
<dbReference type="EMBL" id="KB096080">
    <property type="protein sequence ID" value="ESO08361.1"/>
    <property type="molecule type" value="Genomic_DNA"/>
</dbReference>
<dbReference type="FunCoup" id="T1G1X5">
    <property type="interactions" value="2123"/>
</dbReference>
<dbReference type="KEGG" id="hro:HELRODRAFT_74899"/>
<dbReference type="InterPro" id="IPR016650">
    <property type="entry name" value="eIF3e"/>
</dbReference>
<evidence type="ECO:0000256" key="3">
    <source>
        <dbReference type="ARBA" id="ARBA00022917"/>
    </source>
</evidence>
<comment type="function">
    <text evidence="4">Component of the eukaryotic translation initiation factor 3 (eIF-3) complex, which is involved in protein synthesis of a specialized repertoire of mRNAs and, together with other initiation factors, stimulates binding of mRNA and methionyl-tRNAi to the 40S ribosome. The eIF-3 complex specifically targets and initiates translation of a subset of mRNAs involved in cell proliferation.</text>
</comment>
<dbReference type="OMA" id="NCPWILR"/>
<dbReference type="HAMAP" id="MF_03004">
    <property type="entry name" value="eIF3e"/>
    <property type="match status" value="1"/>
</dbReference>
<dbReference type="InterPro" id="IPR036390">
    <property type="entry name" value="WH_DNA-bd_sf"/>
</dbReference>
<protein>
    <recommendedName>
        <fullName evidence="4 5">Eukaryotic translation initiation factor 3 subunit E</fullName>
        <shortName evidence="4">eIF3e</shortName>
    </recommendedName>
    <alternativeName>
        <fullName evidence="4">Eukaryotic translation initiation factor 3 subunit 6</fullName>
    </alternativeName>
</protein>
<reference evidence="7 9" key="2">
    <citation type="journal article" date="2013" name="Nature">
        <title>Insights into bilaterian evolution from three spiralian genomes.</title>
        <authorList>
            <person name="Simakov O."/>
            <person name="Marletaz F."/>
            <person name="Cho S.J."/>
            <person name="Edsinger-Gonzales E."/>
            <person name="Havlak P."/>
            <person name="Hellsten U."/>
            <person name="Kuo D.H."/>
            <person name="Larsson T."/>
            <person name="Lv J."/>
            <person name="Arendt D."/>
            <person name="Savage R."/>
            <person name="Osoegawa K."/>
            <person name="de Jong P."/>
            <person name="Grimwood J."/>
            <person name="Chapman J.A."/>
            <person name="Shapiro H."/>
            <person name="Aerts A."/>
            <person name="Otillar R.P."/>
            <person name="Terry A.Y."/>
            <person name="Boore J.L."/>
            <person name="Grigoriev I.V."/>
            <person name="Lindberg D.R."/>
            <person name="Seaver E.C."/>
            <person name="Weisblat D.A."/>
            <person name="Putnam N.H."/>
            <person name="Rokhsar D.S."/>
        </authorList>
    </citation>
    <scope>NUCLEOTIDE SEQUENCE</scope>
</reference>
<dbReference type="GeneID" id="20215073"/>
<dbReference type="Pfam" id="PF09440">
    <property type="entry name" value="eIF3_N"/>
    <property type="match status" value="1"/>
</dbReference>
<dbReference type="GO" id="GO:0005634">
    <property type="term" value="C:nucleus"/>
    <property type="evidence" value="ECO:0000318"/>
    <property type="project" value="GO_Central"/>
</dbReference>
<evidence type="ECO:0000313" key="7">
    <source>
        <dbReference type="EMBL" id="ESO08361.1"/>
    </source>
</evidence>
<evidence type="ECO:0000256" key="2">
    <source>
        <dbReference type="ARBA" id="ARBA00022540"/>
    </source>
</evidence>
<dbReference type="GO" id="GO:0033290">
    <property type="term" value="C:eukaryotic 48S preinitiation complex"/>
    <property type="evidence" value="ECO:0007669"/>
    <property type="project" value="UniProtKB-UniRule"/>
</dbReference>
<keyword evidence="9" id="KW-1185">Reference proteome</keyword>
<dbReference type="Proteomes" id="UP000015101">
    <property type="component" value="Unassembled WGS sequence"/>
</dbReference>
<evidence type="ECO:0000256" key="1">
    <source>
        <dbReference type="ARBA" id="ARBA00022490"/>
    </source>
</evidence>
<comment type="subcellular location">
    <subcellularLocation>
        <location evidence="4 5">Cytoplasm</location>
    </subcellularLocation>
</comment>
<dbReference type="GO" id="GO:0016282">
    <property type="term" value="C:eukaryotic 43S preinitiation complex"/>
    <property type="evidence" value="ECO:0007669"/>
    <property type="project" value="UniProtKB-UniRule"/>
</dbReference>
<proteinExistence type="inferred from homology"/>
<dbReference type="GO" id="GO:0001732">
    <property type="term" value="P:formation of cytoplasmic translation initiation complex"/>
    <property type="evidence" value="ECO:0007669"/>
    <property type="project" value="UniProtKB-UniRule"/>
</dbReference>
<keyword evidence="1 4" id="KW-0963">Cytoplasm</keyword>
<keyword evidence="3 4" id="KW-0648">Protein biosynthesis</keyword>
<dbReference type="InterPro" id="IPR000717">
    <property type="entry name" value="PCI_dom"/>
</dbReference>
<reference evidence="8" key="3">
    <citation type="submission" date="2015-06" db="UniProtKB">
        <authorList>
            <consortium name="EnsemblMetazoa"/>
        </authorList>
    </citation>
    <scope>IDENTIFICATION</scope>
</reference>
<dbReference type="OrthoDB" id="417252at2759"/>
<sequence length="464" mass="54532">MAEYDLTNHMAPYLDRHMVLPLMEFLSGKEIYDINTLLRVKIDLLESTKMVDYSTDVYKLLHPNAQEPPQAMVDKRQDVLSQMKELEAETEPLINILGNDETAANIQNTRDSRQLLEYLSKKGFKMEMLDTLYKCAKFHFECGNYTRSSQYLYFVRVLLPPSDRNFMNTMWGKLASDILMQDWENAIDDVSKLKEVLDSNMSSPLVLLQQRTWLIHWSLFVFFNHSKGRDLIIDMFLYSPHYLNAIQTMCPHILRYVTSAVITNRKRRQMQHQQLLKDLVKVIQQESYSYKDPITEFISCLYVNFDFDGAQKKLVECKTVISNDFFLVGCLDDFIENARLLIFETFCKIHNRISISLLAEKLNMDEEEEAERWIVNLIRNARLDAKIDSKLGLVVMGPQATSAYQQVIEKTKNLAFKTQMLVMNIEKKFSVKEPEVIFIITFCCCRFIERVYWRVCFLYEALIR</sequence>
<comment type="similarity">
    <text evidence="4 5">Belongs to the eIF-3 subunit E family.</text>
</comment>
<dbReference type="SMART" id="SM01186">
    <property type="entry name" value="eIF3_N"/>
    <property type="match status" value="1"/>
</dbReference>
<evidence type="ECO:0000313" key="8">
    <source>
        <dbReference type="EnsemblMetazoa" id="HelroP74899"/>
    </source>
</evidence>
<dbReference type="Pfam" id="PF21357">
    <property type="entry name" value="EIF3E_C"/>
    <property type="match status" value="1"/>
</dbReference>
<dbReference type="PIRSF" id="PIRSF016255">
    <property type="entry name" value="eIF3e_su6"/>
    <property type="match status" value="1"/>
</dbReference>
<evidence type="ECO:0000256" key="5">
    <source>
        <dbReference type="PIRNR" id="PIRNR016255"/>
    </source>
</evidence>
<dbReference type="SMART" id="SM00088">
    <property type="entry name" value="PINT"/>
    <property type="match status" value="1"/>
</dbReference>
<dbReference type="STRING" id="6412.T1G1X5"/>
<dbReference type="Pfam" id="PF01399">
    <property type="entry name" value="PCI"/>
    <property type="match status" value="1"/>
</dbReference>
<dbReference type="EnsemblMetazoa" id="HelroT74899">
    <property type="protein sequence ID" value="HelroP74899"/>
    <property type="gene ID" value="HelroG74899"/>
</dbReference>
<dbReference type="InParanoid" id="T1G1X5"/>
<dbReference type="HOGENOM" id="CLU_031132_0_0_1"/>
<dbReference type="InterPro" id="IPR019010">
    <property type="entry name" value="eIF3e_N"/>
</dbReference>
<evidence type="ECO:0000259" key="6">
    <source>
        <dbReference type="PROSITE" id="PS50250"/>
    </source>
</evidence>
<dbReference type="GO" id="GO:0003743">
    <property type="term" value="F:translation initiation factor activity"/>
    <property type="evidence" value="ECO:0007669"/>
    <property type="project" value="UniProtKB-UniRule"/>
</dbReference>
<dbReference type="AlphaFoldDB" id="T1G1X5"/>
<dbReference type="EMBL" id="AMQM01003206">
    <property type="status" value="NOT_ANNOTATED_CDS"/>
    <property type="molecule type" value="Genomic_DNA"/>
</dbReference>
<keyword evidence="2 4" id="KW-0396">Initiation factor</keyword>
<organism evidence="8 9">
    <name type="scientific">Helobdella robusta</name>
    <name type="common">Californian leech</name>
    <dbReference type="NCBI Taxonomy" id="6412"/>
    <lineage>
        <taxon>Eukaryota</taxon>
        <taxon>Metazoa</taxon>
        <taxon>Spiralia</taxon>
        <taxon>Lophotrochozoa</taxon>
        <taxon>Annelida</taxon>
        <taxon>Clitellata</taxon>
        <taxon>Hirudinea</taxon>
        <taxon>Rhynchobdellida</taxon>
        <taxon>Glossiphoniidae</taxon>
        <taxon>Helobdella</taxon>
    </lineage>
</organism>
<name>T1G1X5_HELRO</name>
<dbReference type="PANTHER" id="PTHR10317">
    <property type="entry name" value="EUKARYOTIC TRANSLATION INITIATION FACTOR 3 SUBUNIT E"/>
    <property type="match status" value="1"/>
</dbReference>
<dbReference type="CTD" id="20215073"/>
<accession>T1G1X5</accession>
<dbReference type="PROSITE" id="PS50250">
    <property type="entry name" value="PCI"/>
    <property type="match status" value="1"/>
</dbReference>
<dbReference type="GO" id="GO:0071540">
    <property type="term" value="C:eukaryotic translation initiation factor 3 complex, eIF3e"/>
    <property type="evidence" value="ECO:0007669"/>
    <property type="project" value="UniProtKB-UniRule"/>
</dbReference>
<dbReference type="GO" id="GO:0005852">
    <property type="term" value="C:eukaryotic translation initiation factor 3 complex"/>
    <property type="evidence" value="ECO:0000318"/>
    <property type="project" value="GO_Central"/>
</dbReference>
<comment type="subunit">
    <text evidence="4 5">Component of the eukaryotic translation initiation factor 3 (eIF-3) complex.</text>
</comment>
<dbReference type="CDD" id="cd21378">
    <property type="entry name" value="eIF3E"/>
    <property type="match status" value="1"/>
</dbReference>
<gene>
    <name evidence="8" type="primary">20215073</name>
    <name evidence="7" type="ORF">HELRODRAFT_74899</name>
</gene>
<evidence type="ECO:0000313" key="9">
    <source>
        <dbReference type="Proteomes" id="UP000015101"/>
    </source>
</evidence>
<dbReference type="GO" id="GO:0006413">
    <property type="term" value="P:translational initiation"/>
    <property type="evidence" value="ECO:0000318"/>
    <property type="project" value="GO_Central"/>
</dbReference>
<dbReference type="SUPFAM" id="SSF46785">
    <property type="entry name" value="Winged helix' DNA-binding domain"/>
    <property type="match status" value="1"/>
</dbReference>
<feature type="domain" description="PCI" evidence="6">
    <location>
        <begin position="221"/>
        <end position="401"/>
    </location>
</feature>
<dbReference type="EMBL" id="AMQM01003207">
    <property type="status" value="NOT_ANNOTATED_CDS"/>
    <property type="molecule type" value="Genomic_DNA"/>
</dbReference>